<dbReference type="InterPro" id="IPR037185">
    <property type="entry name" value="EmrE-like"/>
</dbReference>
<dbReference type="Proteomes" id="UP001316184">
    <property type="component" value="Chromosome"/>
</dbReference>
<dbReference type="RefSeq" id="WP_232399611.1">
    <property type="nucleotide sequence ID" value="NZ_CP102173.1"/>
</dbReference>
<feature type="transmembrane region" description="Helical" evidence="1">
    <location>
        <begin position="258"/>
        <end position="278"/>
    </location>
</feature>
<organism evidence="2 3">
    <name type="scientific">Aeromicrobium wangtongii</name>
    <dbReference type="NCBI Taxonomy" id="2969247"/>
    <lineage>
        <taxon>Bacteria</taxon>
        <taxon>Bacillati</taxon>
        <taxon>Actinomycetota</taxon>
        <taxon>Actinomycetes</taxon>
        <taxon>Propionibacteriales</taxon>
        <taxon>Nocardioidaceae</taxon>
        <taxon>Aeromicrobium</taxon>
    </lineage>
</organism>
<feature type="transmembrane region" description="Helical" evidence="1">
    <location>
        <begin position="107"/>
        <end position="125"/>
    </location>
</feature>
<protein>
    <recommendedName>
        <fullName evidence="4">Integral membrane protein</fullName>
    </recommendedName>
</protein>
<feature type="transmembrane region" description="Helical" evidence="1">
    <location>
        <begin position="137"/>
        <end position="156"/>
    </location>
</feature>
<feature type="transmembrane region" description="Helical" evidence="1">
    <location>
        <begin position="235"/>
        <end position="252"/>
    </location>
</feature>
<evidence type="ECO:0008006" key="4">
    <source>
        <dbReference type="Google" id="ProtNLM"/>
    </source>
</evidence>
<keyword evidence="1" id="KW-0812">Transmembrane</keyword>
<proteinExistence type="predicted"/>
<dbReference type="PANTHER" id="PTHR40761:SF1">
    <property type="entry name" value="CONSERVED INTEGRAL MEMBRANE ALANINE VALINE AND LEUCINE RICH PROTEIN-RELATED"/>
    <property type="match status" value="1"/>
</dbReference>
<evidence type="ECO:0000313" key="2">
    <source>
        <dbReference type="EMBL" id="UUP12124.1"/>
    </source>
</evidence>
<dbReference type="Gene3D" id="1.10.3730.20">
    <property type="match status" value="1"/>
</dbReference>
<feature type="transmembrane region" description="Helical" evidence="1">
    <location>
        <begin position="163"/>
        <end position="183"/>
    </location>
</feature>
<evidence type="ECO:0000256" key="1">
    <source>
        <dbReference type="SAM" id="Phobius"/>
    </source>
</evidence>
<keyword evidence="1" id="KW-0472">Membrane</keyword>
<evidence type="ECO:0000313" key="3">
    <source>
        <dbReference type="Proteomes" id="UP001316184"/>
    </source>
</evidence>
<dbReference type="SUPFAM" id="SSF103481">
    <property type="entry name" value="Multidrug resistance efflux transporter EmrE"/>
    <property type="match status" value="1"/>
</dbReference>
<dbReference type="EMBL" id="CP102173">
    <property type="protein sequence ID" value="UUP12124.1"/>
    <property type="molecule type" value="Genomic_DNA"/>
</dbReference>
<feature type="transmembrane region" description="Helical" evidence="1">
    <location>
        <begin position="6"/>
        <end position="28"/>
    </location>
</feature>
<reference evidence="2 3" key="1">
    <citation type="submission" date="2022-08" db="EMBL/GenBank/DDBJ databases">
        <title>novel species in genus Aeromicrobium.</title>
        <authorList>
            <person name="Ye L."/>
        </authorList>
    </citation>
    <scope>NUCLEOTIDE SEQUENCE [LARGE SCALE GENOMIC DNA]</scope>
    <source>
        <strain evidence="3">zg-Y1379</strain>
    </source>
</reference>
<feature type="transmembrane region" description="Helical" evidence="1">
    <location>
        <begin position="203"/>
        <end position="223"/>
    </location>
</feature>
<sequence>MEDVLAGLLAAAGAALCYGVASVLEAVATRRTAAVEGLDPRLVVRLLKSWPYLLGLCVDALGFVLSLVAVRSLPLFVVQSVVASSLAVTAILGAVFLRMRLLRADRIGLAVVVVGLALVGASATEDRSVDVGRAEEWGVLVAAALLAVLAIPLARLGGGRGATALGAVAGLGYGVTAVASRMLPGNLSPQHIGGEVGPLLASPVTYALVVGGAVAILSYSIALQRGSVTQATAPMVVGETVAPALVGLALLGDQPRPGWGAVAFIGFVLALVGAVSLARHGEVETDLSDTGLRDSDS</sequence>
<dbReference type="PANTHER" id="PTHR40761">
    <property type="entry name" value="CONSERVED INTEGRAL MEMBRANE ALANINE VALINE AND LEUCINE RICH PROTEIN-RELATED"/>
    <property type="match status" value="1"/>
</dbReference>
<keyword evidence="3" id="KW-1185">Reference proteome</keyword>
<name>A0ABY5M1Q4_9ACTN</name>
<feature type="transmembrane region" description="Helical" evidence="1">
    <location>
        <begin position="76"/>
        <end position="95"/>
    </location>
</feature>
<keyword evidence="1" id="KW-1133">Transmembrane helix</keyword>
<feature type="transmembrane region" description="Helical" evidence="1">
    <location>
        <begin position="49"/>
        <end position="70"/>
    </location>
</feature>
<accession>A0ABY5M1Q4</accession>
<gene>
    <name evidence="2" type="ORF">NQV15_09650</name>
</gene>